<dbReference type="InterPro" id="IPR027417">
    <property type="entry name" value="P-loop_NTPase"/>
</dbReference>
<dbReference type="InterPro" id="IPR003593">
    <property type="entry name" value="AAA+_ATPase"/>
</dbReference>
<evidence type="ECO:0000259" key="5">
    <source>
        <dbReference type="PROSITE" id="PS50893"/>
    </source>
</evidence>
<dbReference type="SUPFAM" id="SSF52540">
    <property type="entry name" value="P-loop containing nucleoside triphosphate hydrolases"/>
    <property type="match status" value="1"/>
</dbReference>
<dbReference type="GO" id="GO:0005524">
    <property type="term" value="F:ATP binding"/>
    <property type="evidence" value="ECO:0007669"/>
    <property type="project" value="UniProtKB-KW"/>
</dbReference>
<evidence type="ECO:0000313" key="6">
    <source>
        <dbReference type="EMBL" id="SHE50460.1"/>
    </source>
</evidence>
<feature type="domain" description="ABC transporter" evidence="5">
    <location>
        <begin position="5"/>
        <end position="233"/>
    </location>
</feature>
<gene>
    <name evidence="6" type="ORF">SAMN05444392_101754</name>
</gene>
<sequence>MQTILSTNQLYKRYLDKNVISDVNLNVQQGEIYGFLGPNGAGKTTIMKMITGLIRPTSGQITLFNQPSTTSSFEIRKRIGSLIEYPIFYEHLSAYENLQLHCEYMGFYDHKAITDALELTSITEPRMKPVKHFSLGMKQRLGIARAICTRPELLLLDEPINGMDPVGIRELRELFHALSKEHGMTLFISSHILQEIEHLADTIGVIKEGRLLKELSMSQIHSQHRDYIEVALTDSKKAVAVIERKLNITNFKVIDPHLIHIYEPNVSSIELSKCLILNGIGIESLNKKHVSLEDYFLQIIQGGAVSD</sequence>
<dbReference type="PANTHER" id="PTHR43335:SF8">
    <property type="entry name" value="ABC TRANSPORTER, ATP-BINDING PROTEIN"/>
    <property type="match status" value="1"/>
</dbReference>
<dbReference type="STRING" id="112248.SAMN05444392_101754"/>
<evidence type="ECO:0000256" key="1">
    <source>
        <dbReference type="ARBA" id="ARBA00005417"/>
    </source>
</evidence>
<accession>A0A1M4U1B8</accession>
<dbReference type="InterPro" id="IPR017871">
    <property type="entry name" value="ABC_transporter-like_CS"/>
</dbReference>
<evidence type="ECO:0000256" key="3">
    <source>
        <dbReference type="ARBA" id="ARBA00022741"/>
    </source>
</evidence>
<dbReference type="PROSITE" id="PS00211">
    <property type="entry name" value="ABC_TRANSPORTER_1"/>
    <property type="match status" value="1"/>
</dbReference>
<protein>
    <submittedName>
        <fullName evidence="6">ABC-2 type transport system ATP-binding protein</fullName>
    </submittedName>
</protein>
<proteinExistence type="inferred from homology"/>
<dbReference type="Gene3D" id="3.40.50.300">
    <property type="entry name" value="P-loop containing nucleotide triphosphate hydrolases"/>
    <property type="match status" value="1"/>
</dbReference>
<dbReference type="EMBL" id="FQVL01000001">
    <property type="protein sequence ID" value="SHE50460.1"/>
    <property type="molecule type" value="Genomic_DNA"/>
</dbReference>
<dbReference type="PANTHER" id="PTHR43335">
    <property type="entry name" value="ABC TRANSPORTER, ATP-BINDING PROTEIN"/>
    <property type="match status" value="1"/>
</dbReference>
<dbReference type="Pfam" id="PF00005">
    <property type="entry name" value="ABC_tran"/>
    <property type="match status" value="1"/>
</dbReference>
<name>A0A1M4U1B8_9BACL</name>
<reference evidence="6 7" key="1">
    <citation type="submission" date="2016-11" db="EMBL/GenBank/DDBJ databases">
        <authorList>
            <person name="Jaros S."/>
            <person name="Januszkiewicz K."/>
            <person name="Wedrychowicz H."/>
        </authorList>
    </citation>
    <scope>NUCLEOTIDE SEQUENCE [LARGE SCALE GENOMIC DNA]</scope>
    <source>
        <strain evidence="6 7">DSM 44666</strain>
    </source>
</reference>
<organism evidence="6 7">
    <name type="scientific">Seinonella peptonophila</name>
    <dbReference type="NCBI Taxonomy" id="112248"/>
    <lineage>
        <taxon>Bacteria</taxon>
        <taxon>Bacillati</taxon>
        <taxon>Bacillota</taxon>
        <taxon>Bacilli</taxon>
        <taxon>Bacillales</taxon>
        <taxon>Thermoactinomycetaceae</taxon>
        <taxon>Seinonella</taxon>
    </lineage>
</organism>
<keyword evidence="3" id="KW-0547">Nucleotide-binding</keyword>
<keyword evidence="4 6" id="KW-0067">ATP-binding</keyword>
<dbReference type="RefSeq" id="WP_073152158.1">
    <property type="nucleotide sequence ID" value="NZ_FQVL01000001.1"/>
</dbReference>
<dbReference type="Proteomes" id="UP000184476">
    <property type="component" value="Unassembled WGS sequence"/>
</dbReference>
<dbReference type="OrthoDB" id="9804819at2"/>
<dbReference type="PROSITE" id="PS50893">
    <property type="entry name" value="ABC_TRANSPORTER_2"/>
    <property type="match status" value="1"/>
</dbReference>
<comment type="similarity">
    <text evidence="1">Belongs to the ABC transporter superfamily.</text>
</comment>
<dbReference type="InterPro" id="IPR003439">
    <property type="entry name" value="ABC_transporter-like_ATP-bd"/>
</dbReference>
<evidence type="ECO:0000313" key="7">
    <source>
        <dbReference type="Proteomes" id="UP000184476"/>
    </source>
</evidence>
<evidence type="ECO:0000256" key="2">
    <source>
        <dbReference type="ARBA" id="ARBA00022448"/>
    </source>
</evidence>
<evidence type="ECO:0000256" key="4">
    <source>
        <dbReference type="ARBA" id="ARBA00022840"/>
    </source>
</evidence>
<keyword evidence="7" id="KW-1185">Reference proteome</keyword>
<dbReference type="GO" id="GO:0016887">
    <property type="term" value="F:ATP hydrolysis activity"/>
    <property type="evidence" value="ECO:0007669"/>
    <property type="project" value="InterPro"/>
</dbReference>
<dbReference type="SMART" id="SM00382">
    <property type="entry name" value="AAA"/>
    <property type="match status" value="1"/>
</dbReference>
<dbReference type="AlphaFoldDB" id="A0A1M4U1B8"/>
<keyword evidence="2" id="KW-0813">Transport</keyword>